<dbReference type="HAMAP" id="MF_01328_B">
    <property type="entry name" value="Ribosomal_uL4_B"/>
    <property type="match status" value="1"/>
</dbReference>
<name>A0A849HFT1_9MICO</name>
<dbReference type="Gene3D" id="3.40.1370.10">
    <property type="match status" value="1"/>
</dbReference>
<keyword evidence="2 7" id="KW-0699">rRNA-binding</keyword>
<dbReference type="GO" id="GO:0005840">
    <property type="term" value="C:ribosome"/>
    <property type="evidence" value="ECO:0007669"/>
    <property type="project" value="UniProtKB-KW"/>
</dbReference>
<dbReference type="RefSeq" id="WP_171242955.1">
    <property type="nucleotide sequence ID" value="NZ_JABEPQ010000001.1"/>
</dbReference>
<keyword evidence="5 7" id="KW-0687">Ribonucleoprotein</keyword>
<dbReference type="SUPFAM" id="SSF52166">
    <property type="entry name" value="Ribosomal protein L4"/>
    <property type="match status" value="1"/>
</dbReference>
<dbReference type="InterPro" id="IPR013005">
    <property type="entry name" value="Ribosomal_uL4-like"/>
</dbReference>
<dbReference type="InterPro" id="IPR002136">
    <property type="entry name" value="Ribosomal_uL4"/>
</dbReference>
<dbReference type="GO" id="GO:0006412">
    <property type="term" value="P:translation"/>
    <property type="evidence" value="ECO:0007669"/>
    <property type="project" value="UniProtKB-UniRule"/>
</dbReference>
<feature type="compositionally biased region" description="Basic and acidic residues" evidence="8">
    <location>
        <begin position="217"/>
        <end position="228"/>
    </location>
</feature>
<evidence type="ECO:0000256" key="2">
    <source>
        <dbReference type="ARBA" id="ARBA00022730"/>
    </source>
</evidence>
<dbReference type="FunFam" id="3.40.1370.10:FF:000004">
    <property type="entry name" value="50S ribosomal protein L4"/>
    <property type="match status" value="1"/>
</dbReference>
<feature type="compositionally biased region" description="Low complexity" evidence="8">
    <location>
        <begin position="254"/>
        <end position="265"/>
    </location>
</feature>
<evidence type="ECO:0000313" key="10">
    <source>
        <dbReference type="Proteomes" id="UP000588586"/>
    </source>
</evidence>
<feature type="compositionally biased region" description="Basic residues" evidence="8">
    <location>
        <begin position="54"/>
        <end position="65"/>
    </location>
</feature>
<keyword evidence="3 7" id="KW-0694">RNA-binding</keyword>
<dbReference type="GO" id="GO:0019843">
    <property type="term" value="F:rRNA binding"/>
    <property type="evidence" value="ECO:0007669"/>
    <property type="project" value="UniProtKB-UniRule"/>
</dbReference>
<evidence type="ECO:0000256" key="7">
    <source>
        <dbReference type="HAMAP-Rule" id="MF_01328"/>
    </source>
</evidence>
<dbReference type="PANTHER" id="PTHR10746">
    <property type="entry name" value="50S RIBOSOMAL PROTEIN L4"/>
    <property type="match status" value="1"/>
</dbReference>
<dbReference type="GO" id="GO:0003735">
    <property type="term" value="F:structural constituent of ribosome"/>
    <property type="evidence" value="ECO:0007669"/>
    <property type="project" value="InterPro"/>
</dbReference>
<evidence type="ECO:0000313" key="9">
    <source>
        <dbReference type="EMBL" id="NNM46009.1"/>
    </source>
</evidence>
<comment type="function">
    <text evidence="7">Forms part of the polypeptide exit tunnel.</text>
</comment>
<evidence type="ECO:0000256" key="1">
    <source>
        <dbReference type="ARBA" id="ARBA00010528"/>
    </source>
</evidence>
<gene>
    <name evidence="7 9" type="primary">rplD</name>
    <name evidence="9" type="ORF">HJG52_08310</name>
</gene>
<evidence type="ECO:0000256" key="4">
    <source>
        <dbReference type="ARBA" id="ARBA00022980"/>
    </source>
</evidence>
<dbReference type="InterPro" id="IPR023574">
    <property type="entry name" value="Ribosomal_uL4_dom_sf"/>
</dbReference>
<evidence type="ECO:0000256" key="5">
    <source>
        <dbReference type="ARBA" id="ARBA00023274"/>
    </source>
</evidence>
<feature type="region of interest" description="Disordered" evidence="8">
    <location>
        <begin position="41"/>
        <end position="95"/>
    </location>
</feature>
<evidence type="ECO:0000256" key="8">
    <source>
        <dbReference type="SAM" id="MobiDB-lite"/>
    </source>
</evidence>
<dbReference type="EMBL" id="JABEPQ010000001">
    <property type="protein sequence ID" value="NNM46009.1"/>
    <property type="molecule type" value="Genomic_DNA"/>
</dbReference>
<reference evidence="9 10" key="1">
    <citation type="submission" date="2020-04" db="EMBL/GenBank/DDBJ databases">
        <title>Knoellia sp. isolate from air conditioner.</title>
        <authorList>
            <person name="Chea S."/>
            <person name="Kim D.-U."/>
        </authorList>
    </citation>
    <scope>NUCLEOTIDE SEQUENCE [LARGE SCALE GENOMIC DNA]</scope>
    <source>
        <strain evidence="9 10">DB2414S</strain>
    </source>
</reference>
<comment type="similarity">
    <text evidence="1 7">Belongs to the universal ribosomal protein uL4 family.</text>
</comment>
<dbReference type="PANTHER" id="PTHR10746:SF6">
    <property type="entry name" value="LARGE RIBOSOMAL SUBUNIT PROTEIN UL4M"/>
    <property type="match status" value="1"/>
</dbReference>
<feature type="compositionally biased region" description="Basic and acidic residues" evidence="8">
    <location>
        <begin position="235"/>
        <end position="253"/>
    </location>
</feature>
<evidence type="ECO:0000256" key="6">
    <source>
        <dbReference type="ARBA" id="ARBA00035244"/>
    </source>
</evidence>
<comment type="function">
    <text evidence="7">One of the primary rRNA binding proteins, this protein initially binds near the 5'-end of the 23S rRNA. It is important during the early stages of 50S assembly. It makes multiple contacts with different domains of the 23S rRNA in the assembled 50S subunit and ribosome.</text>
</comment>
<dbReference type="Proteomes" id="UP000588586">
    <property type="component" value="Unassembled WGS sequence"/>
</dbReference>
<dbReference type="Pfam" id="PF00573">
    <property type="entry name" value="Ribosomal_L4"/>
    <property type="match status" value="1"/>
</dbReference>
<comment type="subunit">
    <text evidence="7">Part of the 50S ribosomal subunit.</text>
</comment>
<keyword evidence="10" id="KW-1185">Reference proteome</keyword>
<feature type="region of interest" description="Disordered" evidence="8">
    <location>
        <begin position="215"/>
        <end position="292"/>
    </location>
</feature>
<accession>A0A849HFT1</accession>
<protein>
    <recommendedName>
        <fullName evidence="6 7">Large ribosomal subunit protein uL4</fullName>
    </recommendedName>
</protein>
<dbReference type="GO" id="GO:1990904">
    <property type="term" value="C:ribonucleoprotein complex"/>
    <property type="evidence" value="ECO:0007669"/>
    <property type="project" value="UniProtKB-KW"/>
</dbReference>
<keyword evidence="4 7" id="KW-0689">Ribosomal protein</keyword>
<comment type="caution">
    <text evidence="9">The sequence shown here is derived from an EMBL/GenBank/DDBJ whole genome shotgun (WGS) entry which is preliminary data.</text>
</comment>
<organism evidence="9 10">
    <name type="scientific">Knoellia koreensis</name>
    <dbReference type="NCBI Taxonomy" id="2730921"/>
    <lineage>
        <taxon>Bacteria</taxon>
        <taxon>Bacillati</taxon>
        <taxon>Actinomycetota</taxon>
        <taxon>Actinomycetes</taxon>
        <taxon>Micrococcales</taxon>
        <taxon>Intrasporangiaceae</taxon>
        <taxon>Knoellia</taxon>
    </lineage>
</organism>
<proteinExistence type="inferred from homology"/>
<sequence>MATQTAKAAKVELPAEIFDVQVNVPLIHQVVVAQMAAARQGTHATKTRGEVRGGGRKPYRQKGTGRARQGSTRAPQFAGGGTVHGPQPRDYAQRTPKKMKAAALRGALSDRARNDRVHVVEGLVSGTTPSTKDAVALLAGLTERPNLLVVLDRSDIVSLKSVRNLEGVHVLAADQLNTYDVLCADDVVFTKAALDAFVGGAQPVGGVEADVVTEAPAEAKSDKADKPAKKATAKKAADKPAKADDAKADKADKAATLVDTDAATDGGFGPDSAAALEDGSAPEGFEVKGNKDSMKYHVPGSRWYDATVAEVWFRTAEAAEAAGFVPAGGAKAQDVAEEETK</sequence>
<dbReference type="AlphaFoldDB" id="A0A849HFT1"/>
<evidence type="ECO:0000256" key="3">
    <source>
        <dbReference type="ARBA" id="ARBA00022884"/>
    </source>
</evidence>
<dbReference type="NCBIfam" id="TIGR03953">
    <property type="entry name" value="rplD_bact"/>
    <property type="match status" value="1"/>
</dbReference>